<sequence>FYTIQVIYNRTQQVIPLLMVATIWYLFITTALSVIQYYIERYFARGAVRELPPTPWQKLAGWLKR</sequence>
<dbReference type="Proteomes" id="UP000220621">
    <property type="component" value="Unassembled WGS sequence"/>
</dbReference>
<evidence type="ECO:0000313" key="3">
    <source>
        <dbReference type="Proteomes" id="UP000220621"/>
    </source>
</evidence>
<dbReference type="AlphaFoldDB" id="A0A2A8AYE7"/>
<organism evidence="2 3">
    <name type="scientific">Bacillus wiedmannii</name>
    <dbReference type="NCBI Taxonomy" id="1890302"/>
    <lineage>
        <taxon>Bacteria</taxon>
        <taxon>Bacillati</taxon>
        <taxon>Bacillota</taxon>
        <taxon>Bacilli</taxon>
        <taxon>Bacillales</taxon>
        <taxon>Bacillaceae</taxon>
        <taxon>Bacillus</taxon>
        <taxon>Bacillus cereus group</taxon>
    </lineage>
</organism>
<evidence type="ECO:0000313" key="2">
    <source>
        <dbReference type="EMBL" id="PEM34103.1"/>
    </source>
</evidence>
<evidence type="ECO:0000256" key="1">
    <source>
        <dbReference type="SAM" id="Phobius"/>
    </source>
</evidence>
<keyword evidence="1" id="KW-0472">Membrane</keyword>
<feature type="transmembrane region" description="Helical" evidence="1">
    <location>
        <begin position="15"/>
        <end position="39"/>
    </location>
</feature>
<reference evidence="2 3" key="1">
    <citation type="submission" date="2017-09" db="EMBL/GenBank/DDBJ databases">
        <title>Large-scale bioinformatics analysis of Bacillus genomes uncovers conserved roles of natural products in bacterial physiology.</title>
        <authorList>
            <consortium name="Agbiome Team Llc"/>
            <person name="Bleich R.M."/>
            <person name="Grubbs K.J."/>
            <person name="Santa Maria K.C."/>
            <person name="Allen S.E."/>
            <person name="Farag S."/>
            <person name="Shank E.A."/>
            <person name="Bowers A."/>
        </authorList>
    </citation>
    <scope>NUCLEOTIDE SEQUENCE [LARGE SCALE GENOMIC DNA]</scope>
    <source>
        <strain evidence="2 3">AFS010764</strain>
    </source>
</reference>
<keyword evidence="1" id="KW-0812">Transmembrane</keyword>
<comment type="caution">
    <text evidence="2">The sequence shown here is derived from an EMBL/GenBank/DDBJ whole genome shotgun (WGS) entry which is preliminary data.</text>
</comment>
<name>A0A2A8AYE7_9BACI</name>
<dbReference type="EMBL" id="NUDL01000433">
    <property type="protein sequence ID" value="PEM34103.1"/>
    <property type="molecule type" value="Genomic_DNA"/>
</dbReference>
<keyword evidence="1" id="KW-1133">Transmembrane helix</keyword>
<gene>
    <name evidence="2" type="ORF">CN611_32855</name>
</gene>
<feature type="non-terminal residue" evidence="2">
    <location>
        <position position="1"/>
    </location>
</feature>
<accession>A0A2A8AYE7</accession>
<proteinExistence type="predicted"/>
<protein>
    <submittedName>
        <fullName evidence="2">Amino acid ABC transporter permease</fullName>
    </submittedName>
</protein>